<keyword evidence="3 6" id="KW-0732">Signal</keyword>
<feature type="compositionally biased region" description="Polar residues" evidence="5">
    <location>
        <begin position="1"/>
        <end position="18"/>
    </location>
</feature>
<organism evidence="8 9">
    <name type="scientific">Pseudomonas donghuensis</name>
    <dbReference type="NCBI Taxonomy" id="1163398"/>
    <lineage>
        <taxon>Bacteria</taxon>
        <taxon>Pseudomonadati</taxon>
        <taxon>Pseudomonadota</taxon>
        <taxon>Gammaproteobacteria</taxon>
        <taxon>Pseudomonadales</taxon>
        <taxon>Pseudomonadaceae</taxon>
        <taxon>Pseudomonas</taxon>
    </lineage>
</organism>
<evidence type="ECO:0000256" key="4">
    <source>
        <dbReference type="ARBA" id="ARBA00023263"/>
    </source>
</evidence>
<feature type="chain" id="PRO_5042889599" evidence="6">
    <location>
        <begin position="46"/>
        <end position="346"/>
    </location>
</feature>
<proteinExistence type="inferred from homology"/>
<dbReference type="PANTHER" id="PTHR33420:SF12">
    <property type="entry name" value="FIMBRIN-LIKE PROTEIN FIMI-RELATED"/>
    <property type="match status" value="1"/>
</dbReference>
<dbReference type="Gene3D" id="2.60.40.1090">
    <property type="entry name" value="Fimbrial-type adhesion domain"/>
    <property type="match status" value="1"/>
</dbReference>
<evidence type="ECO:0000313" key="8">
    <source>
        <dbReference type="EMBL" id="QWE81333.1"/>
    </source>
</evidence>
<feature type="region of interest" description="Disordered" evidence="5">
    <location>
        <begin position="1"/>
        <end position="21"/>
    </location>
</feature>
<evidence type="ECO:0000256" key="5">
    <source>
        <dbReference type="SAM" id="MobiDB-lite"/>
    </source>
</evidence>
<evidence type="ECO:0000256" key="3">
    <source>
        <dbReference type="ARBA" id="ARBA00022729"/>
    </source>
</evidence>
<feature type="domain" description="Fimbrial-type adhesion" evidence="7">
    <location>
        <begin position="198"/>
        <end position="317"/>
    </location>
</feature>
<gene>
    <name evidence="8" type="ORF">BV82_16560</name>
</gene>
<name>A0AAQ0DN82_9PSED</name>
<comment type="subcellular location">
    <subcellularLocation>
        <location evidence="1">Fimbrium</location>
    </subcellularLocation>
</comment>
<accession>A0AAQ0DN82</accession>
<dbReference type="InterPro" id="IPR000259">
    <property type="entry name" value="Adhesion_dom_fimbrial"/>
</dbReference>
<dbReference type="RefSeq" id="WP_081839642.1">
    <property type="nucleotide sequence ID" value="NZ_CP071706.1"/>
</dbReference>
<evidence type="ECO:0000256" key="6">
    <source>
        <dbReference type="SAM" id="SignalP"/>
    </source>
</evidence>
<dbReference type="PANTHER" id="PTHR33420">
    <property type="entry name" value="FIMBRIAL SUBUNIT ELFA-RELATED"/>
    <property type="match status" value="1"/>
</dbReference>
<dbReference type="InterPro" id="IPR008966">
    <property type="entry name" value="Adhesion_dom_sf"/>
</dbReference>
<dbReference type="KEGG" id="pdw:BV82_16560"/>
<reference evidence="8 9" key="1">
    <citation type="journal article" date="2014" name="Genome Announc.">
        <title>Genome Sequence of Pseudomonas sp. Strain P482, a Tomato Rhizosphere Isolate with Broad-Spectrum Antimicrobial Activity.</title>
        <authorList>
            <person name="Krzyzanowska D.M."/>
            <person name="Ossowicki A."/>
            <person name="Jafra S."/>
        </authorList>
    </citation>
    <scope>NUCLEOTIDE SEQUENCE [LARGE SCALE GENOMIC DNA]</scope>
    <source>
        <strain evidence="8 9">P482</strain>
    </source>
</reference>
<dbReference type="Gene3D" id="2.60.40.3310">
    <property type="match status" value="1"/>
</dbReference>
<comment type="similarity">
    <text evidence="2">Belongs to the fimbrial protein family.</text>
</comment>
<evidence type="ECO:0000256" key="2">
    <source>
        <dbReference type="ARBA" id="ARBA00006671"/>
    </source>
</evidence>
<dbReference type="GO" id="GO:0009289">
    <property type="term" value="C:pilus"/>
    <property type="evidence" value="ECO:0007669"/>
    <property type="project" value="UniProtKB-SubCell"/>
</dbReference>
<evidence type="ECO:0000259" key="7">
    <source>
        <dbReference type="Pfam" id="PF00419"/>
    </source>
</evidence>
<sequence length="346" mass="36997">MTLNKNFNLQKSQNSNHPFKNGNPVRLNRLLQALIFQSISFNAMAACSLVTGHSEATLTVSVPSTLPFPRDTPDNTVLYESGSANATGPSFTCTTDTRWGVKNKLGTDSPTSKTFPIGDTGISWQWIYNGTPVSGDGGASVLNGGETYGFANTTHALRLLKTGTVKNNTTISAGEIGSLKAGSIYPISLKISNELKFIAQSCETPDVKVEMGQYDLGIFSEIGDTSKATSFNILLNNCPSGIKKVMYTLAPNPTTPAWNAALGIIELNKSSTAQGIALQILDSNQTPLELNKDYVFSDYTSTGGSFRIPLSVRYYRTLPASSGGKNDLGVRPGTANSEVSFVMSYL</sequence>
<evidence type="ECO:0000256" key="1">
    <source>
        <dbReference type="ARBA" id="ARBA00004561"/>
    </source>
</evidence>
<dbReference type="GeneID" id="98283913"/>
<reference evidence="8 9" key="2">
    <citation type="journal article" date="2016" name="Front. Microbiol.">
        <title>When Genome-Based Approach Meets the 'Old but Good': Revealing Genes Involved in the Antibacterial Activity of Pseudomonas sp. P482 against Soft Rot Pathogens.</title>
        <authorList>
            <person name="Krzyzanowska D.M."/>
            <person name="Ossowicki A."/>
            <person name="Rajewska M."/>
            <person name="Maciag T."/>
            <person name="Jablonska M."/>
            <person name="Obuchowski M."/>
            <person name="Heeb S."/>
            <person name="Jafra S."/>
        </authorList>
    </citation>
    <scope>NUCLEOTIDE SEQUENCE [LARGE SCALE GENOMIC DNA]</scope>
    <source>
        <strain evidence="8 9">P482</strain>
    </source>
</reference>
<protein>
    <submittedName>
        <fullName evidence="8">Type 1 fimbrial protein</fullName>
    </submittedName>
</protein>
<dbReference type="InterPro" id="IPR050263">
    <property type="entry name" value="Bact_Fimbrial_Adh_Pro"/>
</dbReference>
<dbReference type="SUPFAM" id="SSF49401">
    <property type="entry name" value="Bacterial adhesins"/>
    <property type="match status" value="1"/>
</dbReference>
<evidence type="ECO:0000313" key="9">
    <source>
        <dbReference type="Proteomes" id="UP000027121"/>
    </source>
</evidence>
<dbReference type="Pfam" id="PF00419">
    <property type="entry name" value="Fimbrial"/>
    <property type="match status" value="1"/>
</dbReference>
<feature type="signal peptide" evidence="6">
    <location>
        <begin position="1"/>
        <end position="45"/>
    </location>
</feature>
<dbReference type="AlphaFoldDB" id="A0AAQ0DN82"/>
<dbReference type="InterPro" id="IPR036937">
    <property type="entry name" value="Adhesion_dom_fimbrial_sf"/>
</dbReference>
<dbReference type="Proteomes" id="UP000027121">
    <property type="component" value="Chromosome"/>
</dbReference>
<dbReference type="EMBL" id="CP071706">
    <property type="protein sequence ID" value="QWE81333.1"/>
    <property type="molecule type" value="Genomic_DNA"/>
</dbReference>
<keyword evidence="4" id="KW-0281">Fimbrium</keyword>
<keyword evidence="9" id="KW-1185">Reference proteome</keyword>
<dbReference type="GO" id="GO:0043709">
    <property type="term" value="P:cell adhesion involved in single-species biofilm formation"/>
    <property type="evidence" value="ECO:0007669"/>
    <property type="project" value="TreeGrafter"/>
</dbReference>